<dbReference type="KEGG" id="gni:GNIT_2533"/>
<accession>G4QM59</accession>
<sequence length="43" mass="5148">MSLILISILAFLYFEKPANKFVRYTVPKLIEKYIGWRNARTSR</sequence>
<evidence type="ECO:0000313" key="2">
    <source>
        <dbReference type="Proteomes" id="UP000009282"/>
    </source>
</evidence>
<keyword evidence="2" id="KW-1185">Reference proteome</keyword>
<dbReference type="Proteomes" id="UP000009282">
    <property type="component" value="Chromosome"/>
</dbReference>
<organism evidence="1 2">
    <name type="scientific">Glaciecola nitratireducens (strain JCM 12485 / KCTC 12276 / FR1064)</name>
    <dbReference type="NCBI Taxonomy" id="1085623"/>
    <lineage>
        <taxon>Bacteria</taxon>
        <taxon>Pseudomonadati</taxon>
        <taxon>Pseudomonadota</taxon>
        <taxon>Gammaproteobacteria</taxon>
        <taxon>Alteromonadales</taxon>
        <taxon>Alteromonadaceae</taxon>
        <taxon>Brumicola</taxon>
    </lineage>
</organism>
<name>G4QM59_GLANF</name>
<reference evidence="1 2" key="1">
    <citation type="journal article" date="2011" name="J. Bacteriol.">
        <title>Complete genome sequence of seawater bacterium Glaciecola nitratireducens FR1064T.</title>
        <authorList>
            <person name="Bian F."/>
            <person name="Qin Q.L."/>
            <person name="Xie B.B."/>
            <person name="Shu Y.L."/>
            <person name="Zhang X.Y."/>
            <person name="Yu Y."/>
            <person name="Chen B."/>
            <person name="Chen X.L."/>
            <person name="Zhou B.C."/>
            <person name="Zhang Y.Z."/>
        </authorList>
    </citation>
    <scope>NUCLEOTIDE SEQUENCE [LARGE SCALE GENOMIC DNA]</scope>
    <source>
        <strain evidence="2">JCM 12485 / KCTC 12276 / FR1064</strain>
    </source>
</reference>
<evidence type="ECO:0000313" key="1">
    <source>
        <dbReference type="EMBL" id="AEP30630.1"/>
    </source>
</evidence>
<gene>
    <name evidence="1" type="ordered locus">GNIT_2533</name>
</gene>
<dbReference type="HOGENOM" id="CLU_3234168_0_0_6"/>
<dbReference type="EMBL" id="CP003060">
    <property type="protein sequence ID" value="AEP30630.1"/>
    <property type="molecule type" value="Genomic_DNA"/>
</dbReference>
<dbReference type="STRING" id="1085623.GNIT_2533"/>
<protein>
    <submittedName>
        <fullName evidence="1">Uncharacterized protein</fullName>
    </submittedName>
</protein>
<dbReference type="AlphaFoldDB" id="G4QM59"/>
<proteinExistence type="predicted"/>